<feature type="compositionally biased region" description="Polar residues" evidence="1">
    <location>
        <begin position="28"/>
        <end position="46"/>
    </location>
</feature>
<dbReference type="AlphaFoldDB" id="Q1K1R6"/>
<evidence type="ECO:0000313" key="3">
    <source>
        <dbReference type="Proteomes" id="UP000005695"/>
    </source>
</evidence>
<dbReference type="RefSeq" id="WP_005998881.1">
    <property type="nucleotide sequence ID" value="NZ_AAEW02000005.1"/>
</dbReference>
<reference evidence="2" key="2">
    <citation type="submission" date="2006-05" db="EMBL/GenBank/DDBJ databases">
        <title>Sequencing of the draft genome and assembly of Desulfuromonas acetoxidans DSM 684.</title>
        <authorList>
            <consortium name="US DOE Joint Genome Institute (JGI-PGF)"/>
            <person name="Copeland A."/>
            <person name="Lucas S."/>
            <person name="Lapidus A."/>
            <person name="Barry K."/>
            <person name="Detter J.C."/>
            <person name="Glavina del Rio T."/>
            <person name="Hammon N."/>
            <person name="Israni S."/>
            <person name="Dalin E."/>
            <person name="Tice H."/>
            <person name="Bruce D."/>
            <person name="Pitluck S."/>
            <person name="Richardson P."/>
        </authorList>
    </citation>
    <scope>NUCLEOTIDE SEQUENCE [LARGE SCALE GENOMIC DNA]</scope>
    <source>
        <strain evidence="2">DSM 684</strain>
    </source>
</reference>
<dbReference type="EMBL" id="AAEW02000005">
    <property type="protein sequence ID" value="EAT16322.1"/>
    <property type="molecule type" value="Genomic_DNA"/>
</dbReference>
<evidence type="ECO:0000313" key="2">
    <source>
        <dbReference type="EMBL" id="EAT16322.1"/>
    </source>
</evidence>
<dbReference type="OrthoDB" id="49105at2"/>
<gene>
    <name evidence="2" type="ORF">Dace_1786</name>
</gene>
<evidence type="ECO:0000256" key="1">
    <source>
        <dbReference type="SAM" id="MobiDB-lite"/>
    </source>
</evidence>
<feature type="region of interest" description="Disordered" evidence="1">
    <location>
        <begin position="27"/>
        <end position="55"/>
    </location>
</feature>
<reference evidence="2" key="1">
    <citation type="submission" date="2006-05" db="EMBL/GenBank/DDBJ databases">
        <title>Annotation of the draft genome assembly of Desulfuromonas acetoxidans DSM 684.</title>
        <authorList>
            <consortium name="US DOE Joint Genome Institute (JGI-ORNL)"/>
            <person name="Larimer F."/>
            <person name="Land M."/>
            <person name="Hauser L."/>
        </authorList>
    </citation>
    <scope>NUCLEOTIDE SEQUENCE [LARGE SCALE GENOMIC DNA]</scope>
    <source>
        <strain evidence="2">DSM 684</strain>
    </source>
</reference>
<evidence type="ECO:0008006" key="4">
    <source>
        <dbReference type="Google" id="ProtNLM"/>
    </source>
</evidence>
<organism evidence="2 3">
    <name type="scientific">Desulfuromonas acetoxidans (strain DSM 684 / 11070)</name>
    <dbReference type="NCBI Taxonomy" id="281689"/>
    <lineage>
        <taxon>Bacteria</taxon>
        <taxon>Pseudomonadati</taxon>
        <taxon>Thermodesulfobacteriota</taxon>
        <taxon>Desulfuromonadia</taxon>
        <taxon>Desulfuromonadales</taxon>
        <taxon>Desulfuromonadaceae</taxon>
        <taxon>Desulfuromonas</taxon>
    </lineage>
</organism>
<proteinExistence type="predicted"/>
<name>Q1K1R6_DESA6</name>
<protein>
    <recommendedName>
        <fullName evidence="4">DUF5610 domain-containing protein</fullName>
    </recommendedName>
</protein>
<dbReference type="Proteomes" id="UP000005695">
    <property type="component" value="Unassembled WGS sequence"/>
</dbReference>
<keyword evidence="3" id="KW-1185">Reference proteome</keyword>
<sequence>MIESINTSTLDSFKAEARQLLEAAVQKRQMQQEQGPQRGVQDTVSLGNKPVDPGTYTASVSDAELGKTFTMLRDLFATTLQEQGIALEVSTGDSTIDLQTLTPEQAQDLVAEDGYFGVENTAQRIFDFAVGLAGNDPSRVDAIRAGIEDGFARAEEAWGGTLPDISYETRDTLMAKLDDWVNAATESAEAP</sequence>
<accession>Q1K1R6</accession>
<comment type="caution">
    <text evidence="2">The sequence shown here is derived from an EMBL/GenBank/DDBJ whole genome shotgun (WGS) entry which is preliminary data.</text>
</comment>